<dbReference type="EMBL" id="ADBL01000538">
    <property type="status" value="NOT_ANNOTATED_CDS"/>
    <property type="molecule type" value="Genomic_DNA"/>
</dbReference>
<proteinExistence type="predicted"/>
<dbReference type="EnsemblFungi" id="MAPG_02130T0">
    <property type="protein sequence ID" value="MAPG_02130T0"/>
    <property type="gene ID" value="MAPG_02130"/>
</dbReference>
<reference evidence="2" key="5">
    <citation type="submission" date="2015-06" db="UniProtKB">
        <authorList>
            <consortium name="EnsemblFungi"/>
        </authorList>
    </citation>
    <scope>IDENTIFICATION</scope>
    <source>
        <strain evidence="2">ATCC 64411</strain>
    </source>
</reference>
<name>A0A0C4DQI7_MAGP6</name>
<keyword evidence="3" id="KW-1185">Reference proteome</keyword>
<evidence type="ECO:0000313" key="2">
    <source>
        <dbReference type="EnsemblFungi" id="MAPG_02130T0"/>
    </source>
</evidence>
<dbReference type="VEuPathDB" id="FungiDB:MAPG_02130"/>
<evidence type="ECO:0000313" key="3">
    <source>
        <dbReference type="Proteomes" id="UP000011715"/>
    </source>
</evidence>
<sequence length="145" mass="15628">MFSGKTSSTHHITHTALLPARLQLAEGPGRRHLITVHRREANEWGRLPQYGAHEIFGLLPLLCASRGGTRVRHVVVNPFLSHRYPVSQVHTPKPLQPLSPKVAGVSGRKITKVDTACLSSAQDCGCVASTVDGGGRDRGQPESGE</sequence>
<accession>A0A0C4DQI7</accession>
<organism evidence="2 3">
    <name type="scientific">Magnaporthiopsis poae (strain ATCC 64411 / 73-15)</name>
    <name type="common">Kentucky bluegrass fungus</name>
    <name type="synonym">Magnaporthe poae</name>
    <dbReference type="NCBI Taxonomy" id="644358"/>
    <lineage>
        <taxon>Eukaryota</taxon>
        <taxon>Fungi</taxon>
        <taxon>Dikarya</taxon>
        <taxon>Ascomycota</taxon>
        <taxon>Pezizomycotina</taxon>
        <taxon>Sordariomycetes</taxon>
        <taxon>Sordariomycetidae</taxon>
        <taxon>Magnaporthales</taxon>
        <taxon>Magnaporthaceae</taxon>
        <taxon>Magnaporthiopsis</taxon>
    </lineage>
</organism>
<reference evidence="3" key="1">
    <citation type="submission" date="2010-05" db="EMBL/GenBank/DDBJ databases">
        <title>The genome sequence of Magnaporthe poae strain ATCC 64411.</title>
        <authorList>
            <person name="Ma L.-J."/>
            <person name="Dead R."/>
            <person name="Young S."/>
            <person name="Zeng Q."/>
            <person name="Koehrsen M."/>
            <person name="Alvarado L."/>
            <person name="Berlin A."/>
            <person name="Chapman S.B."/>
            <person name="Chen Z."/>
            <person name="Freedman E."/>
            <person name="Gellesch M."/>
            <person name="Goldberg J."/>
            <person name="Griggs A."/>
            <person name="Gujja S."/>
            <person name="Heilman E.R."/>
            <person name="Heiman D."/>
            <person name="Hepburn T."/>
            <person name="Howarth C."/>
            <person name="Jen D."/>
            <person name="Larson L."/>
            <person name="Mehta T."/>
            <person name="Neiman D."/>
            <person name="Pearson M."/>
            <person name="Roberts A."/>
            <person name="Saif S."/>
            <person name="Shea T."/>
            <person name="Shenoy N."/>
            <person name="Sisk P."/>
            <person name="Stolte C."/>
            <person name="Sykes S."/>
            <person name="Walk T."/>
            <person name="White J."/>
            <person name="Yandava C."/>
            <person name="Haas B."/>
            <person name="Nusbaum C."/>
            <person name="Birren B."/>
        </authorList>
    </citation>
    <scope>NUCLEOTIDE SEQUENCE [LARGE SCALE GENOMIC DNA]</scope>
    <source>
        <strain evidence="3">ATCC 64411 / 73-15</strain>
    </source>
</reference>
<gene>
    <name evidence="1" type="ORF">MAPG_02130</name>
</gene>
<reference evidence="1" key="2">
    <citation type="submission" date="2010-05" db="EMBL/GenBank/DDBJ databases">
        <title>The Genome Sequence of Magnaporthe poae strain ATCC 64411.</title>
        <authorList>
            <consortium name="The Broad Institute Genome Sequencing Platform"/>
            <consortium name="Broad Institute Genome Sequencing Center for Infectious Disease"/>
            <person name="Ma L.-J."/>
            <person name="Dead R."/>
            <person name="Young S."/>
            <person name="Zeng Q."/>
            <person name="Koehrsen M."/>
            <person name="Alvarado L."/>
            <person name="Berlin A."/>
            <person name="Chapman S.B."/>
            <person name="Chen Z."/>
            <person name="Freedman E."/>
            <person name="Gellesch M."/>
            <person name="Goldberg J."/>
            <person name="Griggs A."/>
            <person name="Gujja S."/>
            <person name="Heilman E.R."/>
            <person name="Heiman D."/>
            <person name="Hepburn T."/>
            <person name="Howarth C."/>
            <person name="Jen D."/>
            <person name="Larson L."/>
            <person name="Mehta T."/>
            <person name="Neiman D."/>
            <person name="Pearson M."/>
            <person name="Roberts A."/>
            <person name="Saif S."/>
            <person name="Shea T."/>
            <person name="Shenoy N."/>
            <person name="Sisk P."/>
            <person name="Stolte C."/>
            <person name="Sykes S."/>
            <person name="Walk T."/>
            <person name="White J."/>
            <person name="Yandava C."/>
            <person name="Haas B."/>
            <person name="Nusbaum C."/>
            <person name="Birren B."/>
        </authorList>
    </citation>
    <scope>NUCLEOTIDE SEQUENCE</scope>
    <source>
        <strain evidence="1">ATCC 64411</strain>
    </source>
</reference>
<dbReference type="AlphaFoldDB" id="A0A0C4DQI7"/>
<reference evidence="1" key="3">
    <citation type="submission" date="2011-03" db="EMBL/GenBank/DDBJ databases">
        <title>Annotation of Magnaporthe poae ATCC 64411.</title>
        <authorList>
            <person name="Ma L.-J."/>
            <person name="Dead R."/>
            <person name="Young S.K."/>
            <person name="Zeng Q."/>
            <person name="Gargeya S."/>
            <person name="Fitzgerald M."/>
            <person name="Haas B."/>
            <person name="Abouelleil A."/>
            <person name="Alvarado L."/>
            <person name="Arachchi H.M."/>
            <person name="Berlin A."/>
            <person name="Brown A."/>
            <person name="Chapman S.B."/>
            <person name="Chen Z."/>
            <person name="Dunbar C."/>
            <person name="Freedman E."/>
            <person name="Gearin G."/>
            <person name="Gellesch M."/>
            <person name="Goldberg J."/>
            <person name="Griggs A."/>
            <person name="Gujja S."/>
            <person name="Heiman D."/>
            <person name="Howarth C."/>
            <person name="Larson L."/>
            <person name="Lui A."/>
            <person name="MacDonald P.J.P."/>
            <person name="Mehta T."/>
            <person name="Montmayeur A."/>
            <person name="Murphy C."/>
            <person name="Neiman D."/>
            <person name="Pearson M."/>
            <person name="Priest M."/>
            <person name="Roberts A."/>
            <person name="Saif S."/>
            <person name="Shea T."/>
            <person name="Shenoy N."/>
            <person name="Sisk P."/>
            <person name="Stolte C."/>
            <person name="Sykes S."/>
            <person name="Yandava C."/>
            <person name="Wortman J."/>
            <person name="Nusbaum C."/>
            <person name="Birren B."/>
        </authorList>
    </citation>
    <scope>NUCLEOTIDE SEQUENCE</scope>
    <source>
        <strain evidence="1">ATCC 64411</strain>
    </source>
</reference>
<protein>
    <submittedName>
        <fullName evidence="1 2">Uncharacterized protein</fullName>
    </submittedName>
</protein>
<reference evidence="2" key="4">
    <citation type="journal article" date="2015" name="G3 (Bethesda)">
        <title>Genome sequences of three phytopathogenic species of the Magnaporthaceae family of fungi.</title>
        <authorList>
            <person name="Okagaki L.H."/>
            <person name="Nunes C.C."/>
            <person name="Sailsbery J."/>
            <person name="Clay B."/>
            <person name="Brown D."/>
            <person name="John T."/>
            <person name="Oh Y."/>
            <person name="Young N."/>
            <person name="Fitzgerald M."/>
            <person name="Haas B.J."/>
            <person name="Zeng Q."/>
            <person name="Young S."/>
            <person name="Adiconis X."/>
            <person name="Fan L."/>
            <person name="Levin J.Z."/>
            <person name="Mitchell T.K."/>
            <person name="Okubara P.A."/>
            <person name="Farman M.L."/>
            <person name="Kohn L.M."/>
            <person name="Birren B."/>
            <person name="Ma L.-J."/>
            <person name="Dean R.A."/>
        </authorList>
    </citation>
    <scope>NUCLEOTIDE SEQUENCE</scope>
    <source>
        <strain evidence="2">ATCC 64411 / 73-15</strain>
    </source>
</reference>
<evidence type="ECO:0000313" key="1">
    <source>
        <dbReference type="EMBL" id="KLU83063.1"/>
    </source>
</evidence>
<dbReference type="Proteomes" id="UP000011715">
    <property type="component" value="Unassembled WGS sequence"/>
</dbReference>
<dbReference type="EMBL" id="GL876967">
    <property type="protein sequence ID" value="KLU83063.1"/>
    <property type="molecule type" value="Genomic_DNA"/>
</dbReference>